<dbReference type="STRING" id="1890364.A0A2P6NXV4"/>
<comment type="subunit">
    <text evidence="9">Microtubule inner protein component of sperm flagellar doublet microtubules.</text>
</comment>
<organism evidence="12 13">
    <name type="scientific">Planoprotostelium fungivorum</name>
    <dbReference type="NCBI Taxonomy" id="1890364"/>
    <lineage>
        <taxon>Eukaryota</taxon>
        <taxon>Amoebozoa</taxon>
        <taxon>Evosea</taxon>
        <taxon>Variosea</taxon>
        <taxon>Cavosteliida</taxon>
        <taxon>Cavosteliaceae</taxon>
        <taxon>Planoprotostelium</taxon>
    </lineage>
</organism>
<evidence type="ECO:0000256" key="10">
    <source>
        <dbReference type="SAM" id="Coils"/>
    </source>
</evidence>
<name>A0A2P6NXV4_9EUKA</name>
<keyword evidence="7" id="KW-0206">Cytoskeleton</keyword>
<keyword evidence="4" id="KW-0282">Flagellum</keyword>
<protein>
    <recommendedName>
        <fullName evidence="14">RIB43A-like with coiled-coils protein 2</fullName>
    </recommendedName>
</protein>
<evidence type="ECO:0000256" key="6">
    <source>
        <dbReference type="ARBA" id="ARBA00023069"/>
    </source>
</evidence>
<evidence type="ECO:0000256" key="1">
    <source>
        <dbReference type="ARBA" id="ARBA00004611"/>
    </source>
</evidence>
<dbReference type="AlphaFoldDB" id="A0A2P6NXV4"/>
<dbReference type="PANTHER" id="PTHR14517">
    <property type="entry name" value="RIB43A-RELATED"/>
    <property type="match status" value="1"/>
</dbReference>
<dbReference type="PANTHER" id="PTHR14517:SF6">
    <property type="entry name" value="RE41410P"/>
    <property type="match status" value="1"/>
</dbReference>
<evidence type="ECO:0000256" key="2">
    <source>
        <dbReference type="ARBA" id="ARBA00006875"/>
    </source>
</evidence>
<keyword evidence="13" id="KW-1185">Reference proteome</keyword>
<keyword evidence="8" id="KW-0966">Cell projection</keyword>
<dbReference type="Proteomes" id="UP000241769">
    <property type="component" value="Unassembled WGS sequence"/>
</dbReference>
<evidence type="ECO:0000256" key="4">
    <source>
        <dbReference type="ARBA" id="ARBA00022846"/>
    </source>
</evidence>
<evidence type="ECO:0000256" key="5">
    <source>
        <dbReference type="ARBA" id="ARBA00023054"/>
    </source>
</evidence>
<evidence type="ECO:0000256" key="9">
    <source>
        <dbReference type="ARBA" id="ARBA00046435"/>
    </source>
</evidence>
<keyword evidence="3" id="KW-0963">Cytoplasm</keyword>
<dbReference type="InParanoid" id="A0A2P6NXV4"/>
<evidence type="ECO:0008006" key="14">
    <source>
        <dbReference type="Google" id="ProtNLM"/>
    </source>
</evidence>
<sequence>MILGGTDKEAARIERRRKAEEERKARIYDPKYRTKAVDTDAISEQIRLKNEAKEAERQRDLAFDRERERNDQLLETLVQQREQEKRQVNKMYASQNFQNSPKSTRREWDLNDPAQIYAPEPEELGVSGLRIFEGEDTLVKDRKERQTEQMRDWIQQQAREKLERTKREKEVENMYEQRLKEINERLLSVEEARHRHKQAEMRAEKEYNKAQAELKKERETNQKIDETMHGLHEMHQTASGDFLTENPNQAYNQGKLVTYAYKGMSPDQLRQIHNDQKRQMEMNKAKRDQERTHKQQWDTLAMTQDRMLEQRVQELEAIRREELMKTVEENKRLAALQKERNRSLNQIYNTNQPQEGYFNQFNTSAR</sequence>
<proteinExistence type="inferred from homology"/>
<gene>
    <name evidence="12" type="ORF">PROFUN_00253</name>
</gene>
<comment type="caution">
    <text evidence="12">The sequence shown here is derived from an EMBL/GenBank/DDBJ whole genome shotgun (WGS) entry which is preliminary data.</text>
</comment>
<reference evidence="12 13" key="1">
    <citation type="journal article" date="2018" name="Genome Biol. Evol.">
        <title>Multiple Roots of Fruiting Body Formation in Amoebozoa.</title>
        <authorList>
            <person name="Hillmann F."/>
            <person name="Forbes G."/>
            <person name="Novohradska S."/>
            <person name="Ferling I."/>
            <person name="Riege K."/>
            <person name="Groth M."/>
            <person name="Westermann M."/>
            <person name="Marz M."/>
            <person name="Spaller T."/>
            <person name="Winckler T."/>
            <person name="Schaap P."/>
            <person name="Glockner G."/>
        </authorList>
    </citation>
    <scope>NUCLEOTIDE SEQUENCE [LARGE SCALE GENOMIC DNA]</scope>
    <source>
        <strain evidence="12 13">Jena</strain>
    </source>
</reference>
<evidence type="ECO:0000256" key="7">
    <source>
        <dbReference type="ARBA" id="ARBA00023212"/>
    </source>
</evidence>
<feature type="region of interest" description="Disordered" evidence="11">
    <location>
        <begin position="345"/>
        <end position="366"/>
    </location>
</feature>
<keyword evidence="5 10" id="KW-0175">Coiled coil</keyword>
<evidence type="ECO:0000313" key="12">
    <source>
        <dbReference type="EMBL" id="PRP88785.1"/>
    </source>
</evidence>
<keyword evidence="6" id="KW-0969">Cilium</keyword>
<feature type="region of interest" description="Disordered" evidence="11">
    <location>
        <begin position="1"/>
        <end position="28"/>
    </location>
</feature>
<evidence type="ECO:0000256" key="8">
    <source>
        <dbReference type="ARBA" id="ARBA00023273"/>
    </source>
</evidence>
<comment type="subcellular location">
    <subcellularLocation>
        <location evidence="1">Cytoplasm</location>
        <location evidence="1">Cytoskeleton</location>
        <location evidence="1">Flagellum axoneme</location>
    </subcellularLocation>
</comment>
<comment type="similarity">
    <text evidence="2">Belongs to the RIB43A family.</text>
</comment>
<accession>A0A2P6NXV4</accession>
<dbReference type="InterPro" id="IPR008805">
    <property type="entry name" value="RIB43A"/>
</dbReference>
<dbReference type="OrthoDB" id="429119at2759"/>
<evidence type="ECO:0000256" key="3">
    <source>
        <dbReference type="ARBA" id="ARBA00022490"/>
    </source>
</evidence>
<evidence type="ECO:0000256" key="11">
    <source>
        <dbReference type="SAM" id="MobiDB-lite"/>
    </source>
</evidence>
<feature type="coiled-coil region" evidence="10">
    <location>
        <begin position="172"/>
        <end position="227"/>
    </location>
</feature>
<dbReference type="Pfam" id="PF05914">
    <property type="entry name" value="RIB43A"/>
    <property type="match status" value="1"/>
</dbReference>
<evidence type="ECO:0000313" key="13">
    <source>
        <dbReference type="Proteomes" id="UP000241769"/>
    </source>
</evidence>
<feature type="coiled-coil region" evidence="10">
    <location>
        <begin position="45"/>
        <end position="83"/>
    </location>
</feature>
<dbReference type="EMBL" id="MDYQ01000007">
    <property type="protein sequence ID" value="PRP88785.1"/>
    <property type="molecule type" value="Genomic_DNA"/>
</dbReference>